<dbReference type="InterPro" id="IPR051315">
    <property type="entry name" value="Bact_Chemotaxis_CheA"/>
</dbReference>
<dbReference type="InterPro" id="IPR004358">
    <property type="entry name" value="Sig_transdc_His_kin-like_C"/>
</dbReference>
<evidence type="ECO:0000256" key="3">
    <source>
        <dbReference type="ARBA" id="ARBA00022553"/>
    </source>
</evidence>
<feature type="domain" description="CheW-like" evidence="13">
    <location>
        <begin position="1840"/>
        <end position="1976"/>
    </location>
</feature>
<dbReference type="Gene3D" id="2.30.30.40">
    <property type="entry name" value="SH3 Domains"/>
    <property type="match status" value="1"/>
</dbReference>
<feature type="modified residue" description="Phosphohistidine" evidence="7">
    <location>
        <position position="723"/>
    </location>
</feature>
<feature type="domain" description="HPt" evidence="14">
    <location>
        <begin position="1149"/>
        <end position="1251"/>
    </location>
</feature>
<proteinExistence type="predicted"/>
<dbReference type="SMART" id="SM01231">
    <property type="entry name" value="H-kinase_dim"/>
    <property type="match status" value="1"/>
</dbReference>
<keyword evidence="4" id="KW-0808">Transferase</keyword>
<dbReference type="PROSITE" id="PS50894">
    <property type="entry name" value="HPT"/>
    <property type="match status" value="3"/>
</dbReference>
<organism evidence="15 16">
    <name type="scientific">Comamonas squillarum</name>
    <dbReference type="NCBI Taxonomy" id="2977320"/>
    <lineage>
        <taxon>Bacteria</taxon>
        <taxon>Pseudomonadati</taxon>
        <taxon>Pseudomonadota</taxon>
        <taxon>Betaproteobacteria</taxon>
        <taxon>Burkholderiales</taxon>
        <taxon>Comamonadaceae</taxon>
        <taxon>Comamonas</taxon>
    </lineage>
</organism>
<keyword evidence="6" id="KW-0902">Two-component regulatory system</keyword>
<dbReference type="EC" id="2.7.13.3" evidence="2"/>
<dbReference type="SMART" id="SM00387">
    <property type="entry name" value="HATPase_c"/>
    <property type="match status" value="1"/>
</dbReference>
<dbReference type="Proteomes" id="UP001058290">
    <property type="component" value="Chromosome"/>
</dbReference>
<protein>
    <recommendedName>
        <fullName evidence="2">histidine kinase</fullName>
        <ecNumber evidence="2">2.7.13.3</ecNumber>
    </recommendedName>
</protein>
<evidence type="ECO:0000259" key="14">
    <source>
        <dbReference type="PROSITE" id="PS50894"/>
    </source>
</evidence>
<dbReference type="Pfam" id="PF02895">
    <property type="entry name" value="H-kinase_dim"/>
    <property type="match status" value="1"/>
</dbReference>
<evidence type="ECO:0000313" key="16">
    <source>
        <dbReference type="Proteomes" id="UP001058290"/>
    </source>
</evidence>
<dbReference type="InterPro" id="IPR001789">
    <property type="entry name" value="Sig_transdc_resp-reg_receiver"/>
</dbReference>
<keyword evidence="9" id="KW-0175">Coiled coil</keyword>
<dbReference type="InterPro" id="IPR036641">
    <property type="entry name" value="HPT_dom_sf"/>
</dbReference>
<dbReference type="InterPro" id="IPR004105">
    <property type="entry name" value="CheA-like_dim"/>
</dbReference>
<sequence length="2138" mass="230420">MSIAIENKAENAQPTEERDLGPLAWINDEVRRSLESTVKALLRYSRDVEAAKVSDLEAIDTTGIRVAKQYLHQVKGALQMVGVDQAAELVGLMEVAAQRFAAKPHLCTEKSVALMEKTSFALLEYLSHVLKGRNVSFVALFPQYKEMQAFAGVERVHPADLWHGDQAQQEPLTPAVAALPLDRSARERLDSDMLQIIKSADSRAAQDLTAVCLGLAQGQTQKPLKLFWKVAAGFFDALAYKLLDPDLYVKRSASRVIMQFAAHAKGGSDVDQGLQHELNFFCAVAQGPDEAKAAVLQAVRVSLQTEALQGVNYGQERFGQYDPAVLAQARKRLESAAELWSSLADGDRYKIKPVADQFHLIRESLHKLHIGADELGAALGRVTERLVSTSTPPSTPMAMEVATAVLYLQANLESLDVKPALMRERADRLAQRLDHVLADQPPEPLETWVEELYRRVSDHQTMGSVVDELHSTLAEAEKHLDQYFRNPDDVSMLGTVTGSLSQMRGVLSVLGLDQAVAATQHLRTVVDQLAAGQVADDDKPVVFEKLGNSLGALGFLLDMLGYQRTLARKLFVFDATSGELRIVMGTQKAGDVAPAPVPVAAAPVAAPAVPEEPEDDSVYFAPTIPAPLFDASPAPAPKAPAVLAPDLQFFAPTPVHAPAPAPAPVVVAAAQPEASDESLDEELLEIFLEEAQSVVQTGGQALQSLRRNAADAEALTTLRRAFHTLKGSSRMVGLVQYGDAAWSMEQVLNSWLAEHKPANAPLLALSAEALTGFGRWAEDIGAQRQSTWNPEIFRISADAMRIDGLHLPLVVPAEPGQAPEAEEWPHDTQQMALEADAPDAPDAVETAQALAELELPVEDDAPALVAQAEATPALVWPLDGIDLELNPPAALAPAPELITPSGLVPLAMAPESAEEVDFSEFAQAMASAEAKTAPVQAPESLQPHDSALDFVSMDAGLEFVAEDEAAKLDPAPTRLPLELPSLDLTELPLAPESSAPPAQPVSTAFDSIEFADTMLPELEALPEEPVAEPQTLLEVPADLVLPAVATGAVETPLVAQPEQAQHVDTAAESLGEALAPAAVPEPEAVLQPEAVAELEAPAEPKAPAEVAAAQEAPEVPVQPEALVEALAPDAAPTAPAVADNEEPAEVANVLGVSTALFNVYLAEAENWSHNLEKVLYAWAQAPNRNFPEDAIAYAHSLAGSSSTVGFGSLSELARALEHALSHIHNFSNPEVSWLNTCQAAGSEIRKLLHQLAAGFVKPASEIVVQDLVDIANQEVNSQLHPPYGMAEFDAEPSGLAELREHAPAAAEPVRTFAPAAVSSAALPDMLELRNDDAIEVVDVIDPDLFLIFEEEAQELLPKLGAALREWSADAQYLPPRGEVLRHLHTLKGSARLAGAMRLGEMSHRMESEVEDIGTENLTSQDIEILLARYDGLQHEFVGLQERGNQVLAEGALPQQVPPATEMGEVVAEVAASTPAAQESAGAEQAAHAADTADAGAGVQHKPLMLRMAPVRAAAGQSVRVRSQLLDRLVNEAGEVLIARSRLDMRLSNIRSSIKDMSSNLERLRTLLRDVEMQAESQMQSRMALAKDSDSGFDPLEFDRFTRVQELTRMMAESVNDVGTVQRNLQRTAEGAEDDLIAQGRQARELQRDLLRTRMVEFDSISERLYAIVRQISKELGKQVKLDITGASIEIDRGVLDRVTPAFEHLLRNSVAHGIESPEERKAQGKQPVGTIAIDVRQEGNDIAVSIHDDGAGLQLDAIRRKAVQSGLITADEPLDVDQAAQLIFAPGFSTASEVSELSGRGIGMDVVRTEIQSLGGHIVTTSETGKGTRFQMVMPLTTAVTQVVMMRAGDIKFGVPANLVEYVRRVPKALIEQAHANSIYTDNEQALPFYFAGALLQGNLRSNEEPEKTSAVVILRSATKRVAVHVDEVLGNQEVVVKNLGPQLARLPGLAGMSVLASGAIVLIYNPVALYTVYGDQIAERIAQAAVHPEVAKAPVRELAEQVVQTPLVLVVDDSITVRRVTQRLLQREGYRVALAADGLQALDRLREERPVMVLSDIEMPRMDGFELVREIRADAAMNDLPVVMITSRIADKHREHAASLGVDHYLGKPYADEVLLSLVRQCVLDHEIKAADAGTLH</sequence>
<feature type="domain" description="Response regulatory" evidence="12">
    <location>
        <begin position="2008"/>
        <end position="2124"/>
    </location>
</feature>
<dbReference type="InterPro" id="IPR058661">
    <property type="entry name" value="FimL_2nd"/>
</dbReference>
<dbReference type="InterPro" id="IPR036061">
    <property type="entry name" value="CheW-like_dom_sf"/>
</dbReference>
<evidence type="ECO:0000256" key="2">
    <source>
        <dbReference type="ARBA" id="ARBA00012438"/>
    </source>
</evidence>
<dbReference type="SMART" id="SM00260">
    <property type="entry name" value="CheW"/>
    <property type="match status" value="1"/>
</dbReference>
<gene>
    <name evidence="15" type="ORF">N4T19_20970</name>
</gene>
<comment type="catalytic activity">
    <reaction evidence="1">
        <text>ATP + protein L-histidine = ADP + protein N-phospho-L-histidine.</text>
        <dbReference type="EC" id="2.7.13.3"/>
    </reaction>
</comment>
<feature type="modified residue" description="Phosphohistidine" evidence="7">
    <location>
        <position position="1195"/>
    </location>
</feature>
<dbReference type="Pfam" id="PF01584">
    <property type="entry name" value="CheW"/>
    <property type="match status" value="1"/>
</dbReference>
<name>A0ABY5ZXS7_9BURK</name>
<dbReference type="CDD" id="cd00088">
    <property type="entry name" value="HPT"/>
    <property type="match status" value="2"/>
</dbReference>
<evidence type="ECO:0000259" key="13">
    <source>
        <dbReference type="PROSITE" id="PS50851"/>
    </source>
</evidence>
<feature type="domain" description="Histidine kinase" evidence="11">
    <location>
        <begin position="1638"/>
        <end position="1838"/>
    </location>
</feature>
<dbReference type="InterPro" id="IPR002545">
    <property type="entry name" value="CheW-lke_dom"/>
</dbReference>
<keyword evidence="5" id="KW-0418">Kinase</keyword>
<dbReference type="SMART" id="SM00073">
    <property type="entry name" value="HPT"/>
    <property type="match status" value="3"/>
</dbReference>
<dbReference type="SUPFAM" id="SSF55874">
    <property type="entry name" value="ATPase domain of HSP90 chaperone/DNA topoisomerase II/histidine kinase"/>
    <property type="match status" value="1"/>
</dbReference>
<dbReference type="PROSITE" id="PS50851">
    <property type="entry name" value="CHEW"/>
    <property type="match status" value="1"/>
</dbReference>
<evidence type="ECO:0000256" key="6">
    <source>
        <dbReference type="ARBA" id="ARBA00023012"/>
    </source>
</evidence>
<dbReference type="Pfam" id="PF26379">
    <property type="entry name" value="FimL_2nd"/>
    <property type="match status" value="1"/>
</dbReference>
<evidence type="ECO:0000256" key="4">
    <source>
        <dbReference type="ARBA" id="ARBA00022679"/>
    </source>
</evidence>
<feature type="modified residue" description="4-aspartylphosphate" evidence="8">
    <location>
        <position position="2057"/>
    </location>
</feature>
<dbReference type="Pfam" id="PF00072">
    <property type="entry name" value="Response_reg"/>
    <property type="match status" value="1"/>
</dbReference>
<dbReference type="SMART" id="SM00448">
    <property type="entry name" value="REC"/>
    <property type="match status" value="1"/>
</dbReference>
<feature type="compositionally biased region" description="Low complexity" evidence="10">
    <location>
        <begin position="1475"/>
        <end position="1494"/>
    </location>
</feature>
<evidence type="ECO:0000256" key="10">
    <source>
        <dbReference type="SAM" id="MobiDB-lite"/>
    </source>
</evidence>
<dbReference type="Gene3D" id="3.40.50.2300">
    <property type="match status" value="1"/>
</dbReference>
<keyword evidence="16" id="KW-1185">Reference proteome</keyword>
<feature type="modified residue" description="Phosphohistidine" evidence="7">
    <location>
        <position position="1384"/>
    </location>
</feature>
<dbReference type="SUPFAM" id="SSF50341">
    <property type="entry name" value="CheW-like"/>
    <property type="match status" value="1"/>
</dbReference>
<dbReference type="SUPFAM" id="SSF47226">
    <property type="entry name" value="Histidine-containing phosphotransfer domain, HPT domain"/>
    <property type="match status" value="5"/>
</dbReference>
<accession>A0ABY5ZXS7</accession>
<dbReference type="EMBL" id="CP104377">
    <property type="protein sequence ID" value="UXC18129.1"/>
    <property type="molecule type" value="Genomic_DNA"/>
</dbReference>
<dbReference type="PROSITE" id="PS50109">
    <property type="entry name" value="HIS_KIN"/>
    <property type="match status" value="1"/>
</dbReference>
<evidence type="ECO:0000313" key="15">
    <source>
        <dbReference type="EMBL" id="UXC18129.1"/>
    </source>
</evidence>
<evidence type="ECO:0000256" key="5">
    <source>
        <dbReference type="ARBA" id="ARBA00022777"/>
    </source>
</evidence>
<evidence type="ECO:0000256" key="8">
    <source>
        <dbReference type="PROSITE-ProRule" id="PRU00169"/>
    </source>
</evidence>
<feature type="region of interest" description="Disordered" evidence="10">
    <location>
        <begin position="1474"/>
        <end position="1494"/>
    </location>
</feature>
<dbReference type="Pfam" id="PF02518">
    <property type="entry name" value="HATPase_c"/>
    <property type="match status" value="1"/>
</dbReference>
<dbReference type="Gene3D" id="3.30.565.10">
    <property type="entry name" value="Histidine kinase-like ATPase, C-terminal domain"/>
    <property type="match status" value="1"/>
</dbReference>
<evidence type="ECO:0000256" key="1">
    <source>
        <dbReference type="ARBA" id="ARBA00000085"/>
    </source>
</evidence>
<evidence type="ECO:0000256" key="9">
    <source>
        <dbReference type="SAM" id="Coils"/>
    </source>
</evidence>
<dbReference type="PRINTS" id="PR00344">
    <property type="entry name" value="BCTRLSENSOR"/>
</dbReference>
<dbReference type="CDD" id="cd17546">
    <property type="entry name" value="REC_hyHK_CKI1_RcsC-like"/>
    <property type="match status" value="1"/>
</dbReference>
<evidence type="ECO:0000256" key="7">
    <source>
        <dbReference type="PROSITE-ProRule" id="PRU00110"/>
    </source>
</evidence>
<reference evidence="15" key="1">
    <citation type="submission" date="2022-09" db="EMBL/GenBank/DDBJ databases">
        <title>Bacterial diversity in gut of crayfish and pufferfish.</title>
        <authorList>
            <person name="Huang Y."/>
        </authorList>
    </citation>
    <scope>NUCLEOTIDE SEQUENCE</scope>
    <source>
        <strain evidence="15">PR12</strain>
    </source>
</reference>
<dbReference type="PANTHER" id="PTHR43395:SF8">
    <property type="entry name" value="HISTIDINE KINASE"/>
    <property type="match status" value="1"/>
</dbReference>
<feature type="coiled-coil region" evidence="9">
    <location>
        <begin position="1553"/>
        <end position="1580"/>
    </location>
</feature>
<dbReference type="InterPro" id="IPR005467">
    <property type="entry name" value="His_kinase_dom"/>
</dbReference>
<feature type="domain" description="HPt" evidence="14">
    <location>
        <begin position="1337"/>
        <end position="1442"/>
    </location>
</feature>
<dbReference type="Gene3D" id="1.20.120.160">
    <property type="entry name" value="HPT domain"/>
    <property type="match status" value="3"/>
</dbReference>
<dbReference type="Pfam" id="PF01627">
    <property type="entry name" value="Hpt"/>
    <property type="match status" value="3"/>
</dbReference>
<dbReference type="PANTHER" id="PTHR43395">
    <property type="entry name" value="SENSOR HISTIDINE KINASE CHEA"/>
    <property type="match status" value="1"/>
</dbReference>
<feature type="domain" description="HPt" evidence="14">
    <location>
        <begin position="676"/>
        <end position="780"/>
    </location>
</feature>
<dbReference type="InterPro" id="IPR036890">
    <property type="entry name" value="HATPase_C_sf"/>
</dbReference>
<dbReference type="InterPro" id="IPR011006">
    <property type="entry name" value="CheY-like_superfamily"/>
</dbReference>
<keyword evidence="3 8" id="KW-0597">Phosphoprotein</keyword>
<dbReference type="PROSITE" id="PS50110">
    <property type="entry name" value="RESPONSE_REGULATORY"/>
    <property type="match status" value="1"/>
</dbReference>
<evidence type="ECO:0000259" key="12">
    <source>
        <dbReference type="PROSITE" id="PS50110"/>
    </source>
</evidence>
<dbReference type="InterPro" id="IPR003594">
    <property type="entry name" value="HATPase_dom"/>
</dbReference>
<dbReference type="InterPro" id="IPR008207">
    <property type="entry name" value="Sig_transdc_His_kin_Hpt_dom"/>
</dbReference>
<evidence type="ECO:0000259" key="11">
    <source>
        <dbReference type="PROSITE" id="PS50109"/>
    </source>
</evidence>
<dbReference type="SUPFAM" id="SSF52172">
    <property type="entry name" value="CheY-like"/>
    <property type="match status" value="1"/>
</dbReference>